<dbReference type="GO" id="GO:0016787">
    <property type="term" value="F:hydrolase activity"/>
    <property type="evidence" value="ECO:0007669"/>
    <property type="project" value="UniProtKB-KW"/>
</dbReference>
<dbReference type="InterPro" id="IPR029058">
    <property type="entry name" value="AB_hydrolase_fold"/>
</dbReference>
<gene>
    <name evidence="2" type="ORF">Terrestrivirus3_115</name>
</gene>
<dbReference type="Pfam" id="PF00561">
    <property type="entry name" value="Abhydrolase_1"/>
    <property type="match status" value="1"/>
</dbReference>
<reference evidence="2" key="1">
    <citation type="submission" date="2018-10" db="EMBL/GenBank/DDBJ databases">
        <title>Hidden diversity of soil giant viruses.</title>
        <authorList>
            <person name="Schulz F."/>
            <person name="Alteio L."/>
            <person name="Goudeau D."/>
            <person name="Ryan E.M."/>
            <person name="Malmstrom R.R."/>
            <person name="Blanchard J."/>
            <person name="Woyke T."/>
        </authorList>
    </citation>
    <scope>NUCLEOTIDE SEQUENCE</scope>
    <source>
        <strain evidence="2">TEV1</strain>
    </source>
</reference>
<proteinExistence type="predicted"/>
<dbReference type="Gene3D" id="3.40.50.1820">
    <property type="entry name" value="alpha/beta hydrolase"/>
    <property type="match status" value="1"/>
</dbReference>
<protein>
    <submittedName>
        <fullName evidence="2">Putative alpha/beta hydrolase</fullName>
    </submittedName>
</protein>
<sequence>MENIQNVQNLQNFLSMMLLMSDDLIKSKVFQIPNTDKELIRNMENLFNTKTKSGYDVYGILIKTKNTNKLNKLIIYSHGTGNDIYNVHHLLKDFSDKYGVDIVCYDYPGYGLVSAEKMNEEGCYECHEAVVDYVINVMSIPKNEIILMGQSLGTGVTADYVSKHDWEKPVILVSGYKSIPRIIVDNEIVDTLKNQYQFNTMSKLDKVKCHIIMVHGDVDALIPVSHAHEMKKMRPDITLEIVQGAGHVDVIDKIDENKVRQIFDMF</sequence>
<evidence type="ECO:0000259" key="1">
    <source>
        <dbReference type="Pfam" id="PF00561"/>
    </source>
</evidence>
<keyword evidence="2" id="KW-0378">Hydrolase</keyword>
<dbReference type="PANTHER" id="PTHR12277">
    <property type="entry name" value="ALPHA/BETA HYDROLASE DOMAIN-CONTAINING PROTEIN"/>
    <property type="match status" value="1"/>
</dbReference>
<dbReference type="EMBL" id="MK071981">
    <property type="protein sequence ID" value="AYV75846.1"/>
    <property type="molecule type" value="Genomic_DNA"/>
</dbReference>
<organism evidence="2">
    <name type="scientific">Terrestrivirus sp</name>
    <dbReference type="NCBI Taxonomy" id="2487775"/>
    <lineage>
        <taxon>Viruses</taxon>
        <taxon>Varidnaviria</taxon>
        <taxon>Bamfordvirae</taxon>
        <taxon>Nucleocytoviricota</taxon>
        <taxon>Megaviricetes</taxon>
        <taxon>Imitervirales</taxon>
        <taxon>Mimiviridae</taxon>
        <taxon>Klosneuvirinae</taxon>
    </lineage>
</organism>
<dbReference type="InterPro" id="IPR000073">
    <property type="entry name" value="AB_hydrolase_1"/>
</dbReference>
<accession>A0A3G4ZLX9</accession>
<feature type="domain" description="AB hydrolase-1" evidence="1">
    <location>
        <begin position="73"/>
        <end position="164"/>
    </location>
</feature>
<dbReference type="SUPFAM" id="SSF53474">
    <property type="entry name" value="alpha/beta-Hydrolases"/>
    <property type="match status" value="1"/>
</dbReference>
<name>A0A3G4ZLX9_9VIRU</name>
<dbReference type="PANTHER" id="PTHR12277:SF81">
    <property type="entry name" value="PROTEIN ABHD13"/>
    <property type="match status" value="1"/>
</dbReference>
<evidence type="ECO:0000313" key="2">
    <source>
        <dbReference type="EMBL" id="AYV75846.1"/>
    </source>
</evidence>